<comment type="caution">
    <text evidence="3">The sequence shown here is derived from an EMBL/GenBank/DDBJ whole genome shotgun (WGS) entry which is preliminary data.</text>
</comment>
<dbReference type="PROSITE" id="PS50995">
    <property type="entry name" value="HTH_MARR_2"/>
    <property type="match status" value="1"/>
</dbReference>
<name>A0A537KUS2_9BACT</name>
<dbReference type="SUPFAM" id="SSF46785">
    <property type="entry name" value="Winged helix' DNA-binding domain"/>
    <property type="match status" value="1"/>
</dbReference>
<reference evidence="3 4" key="1">
    <citation type="journal article" date="2019" name="Nat. Microbiol.">
        <title>Mediterranean grassland soil C-N compound turnover is dependent on rainfall and depth, and is mediated by genomically divergent microorganisms.</title>
        <authorList>
            <person name="Diamond S."/>
            <person name="Andeer P.F."/>
            <person name="Li Z."/>
            <person name="Crits-Christoph A."/>
            <person name="Burstein D."/>
            <person name="Anantharaman K."/>
            <person name="Lane K.R."/>
            <person name="Thomas B.C."/>
            <person name="Pan C."/>
            <person name="Northen T.R."/>
            <person name="Banfield J.F."/>
        </authorList>
    </citation>
    <scope>NUCLEOTIDE SEQUENCE [LARGE SCALE GENOMIC DNA]</scope>
    <source>
        <strain evidence="3">NP_4</strain>
    </source>
</reference>
<evidence type="ECO:0000256" key="1">
    <source>
        <dbReference type="SAM" id="MobiDB-lite"/>
    </source>
</evidence>
<accession>A0A537KUS2</accession>
<evidence type="ECO:0000313" key="4">
    <source>
        <dbReference type="Proteomes" id="UP000319353"/>
    </source>
</evidence>
<evidence type="ECO:0000313" key="3">
    <source>
        <dbReference type="EMBL" id="TMI99276.1"/>
    </source>
</evidence>
<dbReference type="PANTHER" id="PTHR33164">
    <property type="entry name" value="TRANSCRIPTIONAL REGULATOR, MARR FAMILY"/>
    <property type="match status" value="1"/>
</dbReference>
<dbReference type="Pfam" id="PF01047">
    <property type="entry name" value="MarR"/>
    <property type="match status" value="1"/>
</dbReference>
<dbReference type="InterPro" id="IPR036388">
    <property type="entry name" value="WH-like_DNA-bd_sf"/>
</dbReference>
<dbReference type="Proteomes" id="UP000319353">
    <property type="component" value="Unassembled WGS sequence"/>
</dbReference>
<sequence length="165" mass="18401">MARLRRDLIDEILKVRTSIFQAVSAATAPAWMGLELTMSQMKGLRTLAHHGPVTVSRVADALKIGLPTASQLVDRLVQAGLAERGVDPDDRRRILVRLSKRGQQLHDRLSQGPQQFRFWLQRMSAEDLEALHRGYVALARIAVGGNDDATPTEEPPRRGLHVRSQ</sequence>
<organism evidence="3 4">
    <name type="scientific">Candidatus Segetimicrobium genomatis</name>
    <dbReference type="NCBI Taxonomy" id="2569760"/>
    <lineage>
        <taxon>Bacteria</taxon>
        <taxon>Bacillati</taxon>
        <taxon>Candidatus Sysuimicrobiota</taxon>
        <taxon>Candidatus Sysuimicrobiia</taxon>
        <taxon>Candidatus Sysuimicrobiales</taxon>
        <taxon>Candidatus Segetimicrobiaceae</taxon>
        <taxon>Candidatus Segetimicrobium</taxon>
    </lineage>
</organism>
<dbReference type="InterPro" id="IPR039422">
    <property type="entry name" value="MarR/SlyA-like"/>
</dbReference>
<dbReference type="GO" id="GO:0006950">
    <property type="term" value="P:response to stress"/>
    <property type="evidence" value="ECO:0007669"/>
    <property type="project" value="TreeGrafter"/>
</dbReference>
<feature type="domain" description="HTH marR-type" evidence="2">
    <location>
        <begin position="1"/>
        <end position="140"/>
    </location>
</feature>
<protein>
    <submittedName>
        <fullName evidence="3">MarR family transcriptional regulator</fullName>
    </submittedName>
</protein>
<dbReference type="EMBL" id="VBAL01000139">
    <property type="protein sequence ID" value="TMI99276.1"/>
    <property type="molecule type" value="Genomic_DNA"/>
</dbReference>
<dbReference type="Gene3D" id="1.10.10.10">
    <property type="entry name" value="Winged helix-like DNA-binding domain superfamily/Winged helix DNA-binding domain"/>
    <property type="match status" value="1"/>
</dbReference>
<dbReference type="GO" id="GO:0003700">
    <property type="term" value="F:DNA-binding transcription factor activity"/>
    <property type="evidence" value="ECO:0007669"/>
    <property type="project" value="InterPro"/>
</dbReference>
<dbReference type="AlphaFoldDB" id="A0A537KUS2"/>
<dbReference type="SMART" id="SM00347">
    <property type="entry name" value="HTH_MARR"/>
    <property type="match status" value="1"/>
</dbReference>
<gene>
    <name evidence="3" type="ORF">E6H01_11365</name>
</gene>
<dbReference type="InterPro" id="IPR036390">
    <property type="entry name" value="WH_DNA-bd_sf"/>
</dbReference>
<proteinExistence type="predicted"/>
<evidence type="ECO:0000259" key="2">
    <source>
        <dbReference type="PROSITE" id="PS50995"/>
    </source>
</evidence>
<feature type="region of interest" description="Disordered" evidence="1">
    <location>
        <begin position="145"/>
        <end position="165"/>
    </location>
</feature>
<dbReference type="PRINTS" id="PR00598">
    <property type="entry name" value="HTHMARR"/>
</dbReference>
<dbReference type="InterPro" id="IPR000835">
    <property type="entry name" value="HTH_MarR-typ"/>
</dbReference>
<dbReference type="PANTHER" id="PTHR33164:SF99">
    <property type="entry name" value="MARR FAMILY REGULATORY PROTEIN"/>
    <property type="match status" value="1"/>
</dbReference>